<protein>
    <submittedName>
        <fullName evidence="2">Uncharacterized protein</fullName>
    </submittedName>
</protein>
<feature type="chain" id="PRO_5042944676" evidence="1">
    <location>
        <begin position="19"/>
        <end position="65"/>
    </location>
</feature>
<feature type="signal peptide" evidence="1">
    <location>
        <begin position="1"/>
        <end position="18"/>
    </location>
</feature>
<name>A0AAN6U149_9PEZI</name>
<keyword evidence="1" id="KW-0732">Signal</keyword>
<dbReference type="Proteomes" id="UP001302602">
    <property type="component" value="Unassembled WGS sequence"/>
</dbReference>
<evidence type="ECO:0000313" key="3">
    <source>
        <dbReference type="Proteomes" id="UP001302602"/>
    </source>
</evidence>
<reference evidence="2" key="1">
    <citation type="journal article" date="2023" name="Mol. Phylogenet. Evol.">
        <title>Genome-scale phylogeny and comparative genomics of the fungal order Sordariales.</title>
        <authorList>
            <person name="Hensen N."/>
            <person name="Bonometti L."/>
            <person name="Westerberg I."/>
            <person name="Brannstrom I.O."/>
            <person name="Guillou S."/>
            <person name="Cros-Aarteil S."/>
            <person name="Calhoun S."/>
            <person name="Haridas S."/>
            <person name="Kuo A."/>
            <person name="Mondo S."/>
            <person name="Pangilinan J."/>
            <person name="Riley R."/>
            <person name="LaButti K."/>
            <person name="Andreopoulos B."/>
            <person name="Lipzen A."/>
            <person name="Chen C."/>
            <person name="Yan M."/>
            <person name="Daum C."/>
            <person name="Ng V."/>
            <person name="Clum A."/>
            <person name="Steindorff A."/>
            <person name="Ohm R.A."/>
            <person name="Martin F."/>
            <person name="Silar P."/>
            <person name="Natvig D.O."/>
            <person name="Lalanne C."/>
            <person name="Gautier V."/>
            <person name="Ament-Velasquez S.L."/>
            <person name="Kruys A."/>
            <person name="Hutchinson M.I."/>
            <person name="Powell A.J."/>
            <person name="Barry K."/>
            <person name="Miller A.N."/>
            <person name="Grigoriev I.V."/>
            <person name="Debuchy R."/>
            <person name="Gladieux P."/>
            <person name="Hiltunen Thoren M."/>
            <person name="Johannesson H."/>
        </authorList>
    </citation>
    <scope>NUCLEOTIDE SEQUENCE</scope>
    <source>
        <strain evidence="2">CBS 731.68</strain>
    </source>
</reference>
<proteinExistence type="predicted"/>
<sequence>MKLTAILTVVGLAITAAANPVPVPEAEPAQLEARNCPAGVILESCLRQCKTTKCRNCCYVGCATC</sequence>
<comment type="caution">
    <text evidence="2">The sequence shown here is derived from an EMBL/GenBank/DDBJ whole genome shotgun (WGS) entry which is preliminary data.</text>
</comment>
<accession>A0AAN6U149</accession>
<dbReference type="GeneID" id="87829581"/>
<organism evidence="2 3">
    <name type="scientific">Parathielavia appendiculata</name>
    <dbReference type="NCBI Taxonomy" id="2587402"/>
    <lineage>
        <taxon>Eukaryota</taxon>
        <taxon>Fungi</taxon>
        <taxon>Dikarya</taxon>
        <taxon>Ascomycota</taxon>
        <taxon>Pezizomycotina</taxon>
        <taxon>Sordariomycetes</taxon>
        <taxon>Sordariomycetidae</taxon>
        <taxon>Sordariales</taxon>
        <taxon>Chaetomiaceae</taxon>
        <taxon>Parathielavia</taxon>
    </lineage>
</organism>
<dbReference type="EMBL" id="MU853227">
    <property type="protein sequence ID" value="KAK4124502.1"/>
    <property type="molecule type" value="Genomic_DNA"/>
</dbReference>
<evidence type="ECO:0000313" key="2">
    <source>
        <dbReference type="EMBL" id="KAK4124502.1"/>
    </source>
</evidence>
<reference evidence="2" key="2">
    <citation type="submission" date="2023-05" db="EMBL/GenBank/DDBJ databases">
        <authorList>
            <consortium name="Lawrence Berkeley National Laboratory"/>
            <person name="Steindorff A."/>
            <person name="Hensen N."/>
            <person name="Bonometti L."/>
            <person name="Westerberg I."/>
            <person name="Brannstrom I.O."/>
            <person name="Guillou S."/>
            <person name="Cros-Aarteil S."/>
            <person name="Calhoun S."/>
            <person name="Haridas S."/>
            <person name="Kuo A."/>
            <person name="Mondo S."/>
            <person name="Pangilinan J."/>
            <person name="Riley R."/>
            <person name="Labutti K."/>
            <person name="Andreopoulos B."/>
            <person name="Lipzen A."/>
            <person name="Chen C."/>
            <person name="Yanf M."/>
            <person name="Daum C."/>
            <person name="Ng V."/>
            <person name="Clum A."/>
            <person name="Ohm R."/>
            <person name="Martin F."/>
            <person name="Silar P."/>
            <person name="Natvig D."/>
            <person name="Lalanne C."/>
            <person name="Gautier V."/>
            <person name="Ament-Velasquez S.L."/>
            <person name="Kruys A."/>
            <person name="Hutchinson M.I."/>
            <person name="Powell A.J."/>
            <person name="Barry K."/>
            <person name="Miller A.N."/>
            <person name="Grigoriev I.V."/>
            <person name="Debuchy R."/>
            <person name="Gladieux P."/>
            <person name="Thoren M.H."/>
            <person name="Johannesson H."/>
        </authorList>
    </citation>
    <scope>NUCLEOTIDE SEQUENCE</scope>
    <source>
        <strain evidence="2">CBS 731.68</strain>
    </source>
</reference>
<gene>
    <name evidence="2" type="ORF">N657DRAFT_644744</name>
</gene>
<evidence type="ECO:0000256" key="1">
    <source>
        <dbReference type="SAM" id="SignalP"/>
    </source>
</evidence>
<keyword evidence="3" id="KW-1185">Reference proteome</keyword>
<dbReference type="AlphaFoldDB" id="A0AAN6U149"/>
<dbReference type="RefSeq" id="XP_062648273.1">
    <property type="nucleotide sequence ID" value="XM_062792812.1"/>
</dbReference>